<evidence type="ECO:0000313" key="2">
    <source>
        <dbReference type="Proteomes" id="UP000315496"/>
    </source>
</evidence>
<organism evidence="1 2">
    <name type="scientific">Giardia muris</name>
    <dbReference type="NCBI Taxonomy" id="5742"/>
    <lineage>
        <taxon>Eukaryota</taxon>
        <taxon>Metamonada</taxon>
        <taxon>Diplomonadida</taxon>
        <taxon>Hexamitidae</taxon>
        <taxon>Giardiinae</taxon>
        <taxon>Giardia</taxon>
    </lineage>
</organism>
<evidence type="ECO:0000313" key="1">
    <source>
        <dbReference type="EMBL" id="TNJ26274.1"/>
    </source>
</evidence>
<name>A0A4Z1SKT6_GIAMU</name>
<gene>
    <name evidence="1" type="ORF">GMRT_13311</name>
</gene>
<keyword evidence="2" id="KW-1185">Reference proteome</keyword>
<accession>A0A4Z1SKT6</accession>
<dbReference type="VEuPathDB" id="GiardiaDB:GMRT_13311"/>
<dbReference type="Proteomes" id="UP000315496">
    <property type="component" value="Chromosome 5"/>
</dbReference>
<dbReference type="InterPro" id="IPR016024">
    <property type="entry name" value="ARM-type_fold"/>
</dbReference>
<dbReference type="GO" id="GO:0007032">
    <property type="term" value="P:endosome organization"/>
    <property type="evidence" value="ECO:0007669"/>
    <property type="project" value="InterPro"/>
</dbReference>
<comment type="caution">
    <text evidence="1">The sequence shown here is derived from an EMBL/GenBank/DDBJ whole genome shotgun (WGS) entry which is preliminary data.</text>
</comment>
<reference evidence="1 2" key="1">
    <citation type="submission" date="2019-05" db="EMBL/GenBank/DDBJ databases">
        <title>The compact genome of Giardia muris reveals important steps in the evolution of intestinal protozoan parasites.</title>
        <authorList>
            <person name="Xu F."/>
            <person name="Jimenez-Gonzalez A."/>
            <person name="Einarsson E."/>
            <person name="Astvaldsson A."/>
            <person name="Peirasmaki D."/>
            <person name="Eckmann L."/>
            <person name="Andersson J.O."/>
            <person name="Svard S.G."/>
            <person name="Jerlstrom-Hultqvist J."/>
        </authorList>
    </citation>
    <scope>NUCLEOTIDE SEQUENCE [LARGE SCALE GENOMIC DNA]</scope>
    <source>
        <strain evidence="1 2">Roberts-Thomson</strain>
    </source>
</reference>
<dbReference type="GO" id="GO:0006898">
    <property type="term" value="P:receptor-mediated endocytosis"/>
    <property type="evidence" value="ECO:0007669"/>
    <property type="project" value="TreeGrafter"/>
</dbReference>
<dbReference type="OrthoDB" id="10255314at2759"/>
<dbReference type="SUPFAM" id="SSF48371">
    <property type="entry name" value="ARM repeat"/>
    <property type="match status" value="1"/>
</dbReference>
<protein>
    <submittedName>
        <fullName evidence="1">Uncharacterized protein</fullName>
    </submittedName>
</protein>
<dbReference type="EMBL" id="VDLU01000005">
    <property type="protein sequence ID" value="TNJ26274.1"/>
    <property type="molecule type" value="Genomic_DNA"/>
</dbReference>
<dbReference type="GO" id="GO:2000641">
    <property type="term" value="P:regulation of early endosome to late endosome transport"/>
    <property type="evidence" value="ECO:0007669"/>
    <property type="project" value="InterPro"/>
</dbReference>
<dbReference type="GO" id="GO:0010008">
    <property type="term" value="C:endosome membrane"/>
    <property type="evidence" value="ECO:0007669"/>
    <property type="project" value="TreeGrafter"/>
</dbReference>
<dbReference type="PANTHER" id="PTHR36983:SF2">
    <property type="entry name" value="DNAJ HOMOLOG SUBFAMILY C MEMBER 13"/>
    <property type="match status" value="1"/>
</dbReference>
<dbReference type="InterPro" id="IPR044978">
    <property type="entry name" value="GRV2/DNAJC13"/>
</dbReference>
<dbReference type="PANTHER" id="PTHR36983">
    <property type="entry name" value="DNAJ HOMOLOG SUBFAMILY C MEMBER 13"/>
    <property type="match status" value="1"/>
</dbReference>
<sequence length="2682" mass="295611">MRPFGFDVRYTVLRTKGFRTRACLATLRVSGLEIQDETGVIALESWNALSTPLTSPHGPNPFTDFLKRSHLQCPRVGRVNVRAALCCDLVLGLSGGNTDSVTEWAPVHDLSNQVDVELGFLRQCAPVVRPRDIPAQEKSIRVIRPEAITHVLLSRQEDGQGLIGFCCRLDETMTNHTLRFRFPSVEARDTYAKALKHALGILRDDSEVRFETVSEDTFARCGILESHPAGIFVLSTPSIFALEGEKTGADLGFTDFVYQKPAGSADPAKKPTEPAKRNVLAQLEHDRVRGPLGRASLARETAFRTKSINGFLAGKITLLQSFQVQVCIQNGFLLEFADSLLVRATHLHHILALCLSSTNLVFAGESGGIRGTTRTLMRSDLFNGARTLIDGEHDFSTDGVVSGRSRTSIEIQLITGDALYYTFSTGEASLQFVLQLLDHAQSSYYPLPVRFYRTGDHLSHMPCALPVPLDVLNQHYISRLCDSVPEKQGIPLLPWLQAIAFLLSGHPRSLPYEGKDKLLLSNGMSLLNSLLRTQLPDRDEALALVLQYLTLLLQSRTLFGLVVTDYTHVVVDCVKQLSSDPAKPVMIPLLFFLRAVLTLQWRVLFEQSAKTYSGFSPIAALGSGFHVSDLSVETGLPIHESLGNGALKAFSRPFQVIPQEFAAPPPNVLVAGTRFAARADIMAASGKAYGDIRACYEETNVGSQYVQRHTFAKSRLDAEYASRVGFLSSDGPVLQMLCKLLTKLHTYGRQSPYLILPLLGLLDDVLVHHSHLNHSLYLDAVRKSEKAGGPIPQPPGRVELFAMLAESFVGLVSMSFMDARRLALVAGNLIRQLLLENVLPPGTRKHMVDYCLTSGALLKYAGDLLPRSTCPYARSQALQLIALSYELHSGVRSFIEKIIPRQFLSHILKQDVGTKKVQRQDLIGIVLPFTDRLEKWRGLLDLLQADLYGPRVIWDESVRTSISLLLANEHALLRREAERCLANVSHEDRRKLELTGRPVLGTILSWNSGALKVDLRGKSLCPMTAYDVQVGTFYLSYLLLHYSQLRIAYRTPARQLFKHDLLRQIVRATAPTTPNGTDTIQQTKLGTDELTALINDLFNHFLTIRNGDRSIRVVCILVLCMALASTHDVIFSQIPALSLEIARLLTIGDHGLAAICLTLLELACDQPDQARHYSAVVQQGLHDHLVAFVLPLPFYGNEYSLNSPLEKEGCLATHTCGSYIYVALRVLLNCLRSQPTTDKQGRRLIPIAESRDLLSRRPLLPLIVNTFLAVEAVDVSTVSLDTLSGQAEREMVKYGDISNDTLDALQDTWAERDGVLFQASLSETIFITTCYLLSALGASSVDVVQRMLSLGLVPIVLANPYGRLANEAMVRLLRDLAEGCFEIDVENAVVSQLKMLVPEPLVTHLLGTESLPSAVDVFISRQTLRINVVWTAEMRYQLHTTLNQWFQPLVTKLWTANGEHRGAYLRFFGDYTMGNVCYLPHFDGVSAATDTCAILDSTGHMSTPISLVRISSYPCIASIEQGLSGGIYTTLLASVSDTLLGLDLSLNDILVFLETVLGVSGCGIREVFEHIQMEVLHGDNRHSRSLSYYSLPTVARLEVDGLHTLLIHCRERLVQIMSESLEAAKELLQKETLARKNMHSATSTLTVEGPMASLSNNGRNPDIIQRERETLIGTCQRTVILLLLLANSLGEGLEMYQSYIHQQSFHPPHHLLKQFLRLCGSFLDDELSKILEANAALLQGAWADGSFAEVCKQASTALATGLSERLSDVMTILMSEIFVQQENSCSYMGYLYLLLITASTIPEAYETIDLPSLSQFAGQLYTSQSSIAFAPKLSSSELEKADWSVLCSSILGEIVSLFVLKWPSHPPLPQALIQCVAGLFYKDKTYAEYVLRLLERGDETLHLVLNILLTPHLTAKVLGVEELLMRCDSVYYGPDFTFDQAYKSRVLEFFNYSLATHGNDPSWSLEAFTQSLQLEFGPHVRYPTHLLLSGFHLDNLLAEYLYSILKATPFTLPERQPLLAFEGLSIGGTFRVSDLLERLVGYVLSLGHGEALFQRAYYFSTPTPLLTVLSLILYLTQAYPEERVHKIEQLVDVLICLLSDPNFAEVSCCILIVIAPQVLPQLRSVLSQLIDLALQMDFSCALLTEASKHNLSSIQTCGRLAEGSNTCHVVMGTEPFIHLAPLKVLLGILLETIFITDSTSGYSARLQIRCLEYILRQTSCLHAMAGSPEAIFASICLTIIGRAVRAGDGVITPLLPPPLRLAFAEQDVMALKALLDATLIHAPEFFWSQQCTAELADLCSRCAAGQNPSYQEIPALTTAHENVMVGTVYVNAFLTAPGTLLDPQATANALCKEAARALTAGTSNDLIWAEKCLRCLMHIPNSGRYLIGTSEFAAIVQRCLRPDTVLGVRTPEAAQIAAHIASLMGRSLAYLTEQVAGNFVQDICPWCVAIAAENYSMSGGTFSVEHTHHTHYELLAGDTSAILAIIRFGLGLLWFSPAARLGLSRTRCATQDGASIFGVRMLTELAAEGGIFPLEARRAMVAALTRMFEQSQDLRLEQFSLPGMGTRWVEICAAADFTCDGTSSLPHVCLEDVILRVGSEPCCTPATPDEVRGWIKRGCSGMISINTLNVDRLVQQAPWPASALETRAAHYLPSETILGAELSLCLIAEHQDWSYVSLTPGS</sequence>
<proteinExistence type="predicted"/>